<dbReference type="SUPFAM" id="SSF49503">
    <property type="entry name" value="Cupredoxins"/>
    <property type="match status" value="1"/>
</dbReference>
<protein>
    <submittedName>
        <fullName evidence="3">Extracellular serine-rich protein</fullName>
    </submittedName>
</protein>
<feature type="chain" id="PRO_5040199017" evidence="2">
    <location>
        <begin position="18"/>
        <end position="227"/>
    </location>
</feature>
<dbReference type="InterPro" id="IPR052953">
    <property type="entry name" value="Ser-rich/MCO-related"/>
</dbReference>
<dbReference type="InterPro" id="IPR008972">
    <property type="entry name" value="Cupredoxin"/>
</dbReference>
<feature type="compositionally biased region" description="Gly residues" evidence="1">
    <location>
        <begin position="156"/>
        <end position="196"/>
    </location>
</feature>
<dbReference type="PANTHER" id="PTHR34883:SF17">
    <property type="entry name" value="CUPREDOXIN"/>
    <property type="match status" value="1"/>
</dbReference>
<keyword evidence="4" id="KW-1185">Reference proteome</keyword>
<feature type="compositionally biased region" description="Low complexity" evidence="1">
    <location>
        <begin position="197"/>
        <end position="210"/>
    </location>
</feature>
<reference evidence="3" key="1">
    <citation type="submission" date="2020-03" db="EMBL/GenBank/DDBJ databases">
        <authorList>
            <person name="He L."/>
        </authorList>
    </citation>
    <scope>NUCLEOTIDE SEQUENCE</scope>
    <source>
        <strain evidence="3">CkLH20</strain>
    </source>
</reference>
<dbReference type="AlphaFoldDB" id="A0A9P6LN66"/>
<dbReference type="Gene3D" id="2.60.40.420">
    <property type="entry name" value="Cupredoxins - blue copper proteins"/>
    <property type="match status" value="1"/>
</dbReference>
<evidence type="ECO:0000313" key="4">
    <source>
        <dbReference type="Proteomes" id="UP000781932"/>
    </source>
</evidence>
<dbReference type="Proteomes" id="UP000781932">
    <property type="component" value="Unassembled WGS sequence"/>
</dbReference>
<dbReference type="PANTHER" id="PTHR34883">
    <property type="entry name" value="SERINE-RICH PROTEIN, PUTATIVE-RELATED-RELATED"/>
    <property type="match status" value="1"/>
</dbReference>
<name>A0A9P6LN66_9PEZI</name>
<dbReference type="GeneID" id="62159589"/>
<feature type="signal peptide" evidence="2">
    <location>
        <begin position="1"/>
        <end position="17"/>
    </location>
</feature>
<evidence type="ECO:0000313" key="3">
    <source>
        <dbReference type="EMBL" id="KAF9878896.1"/>
    </source>
</evidence>
<dbReference type="CDD" id="cd00920">
    <property type="entry name" value="Cupredoxin"/>
    <property type="match status" value="1"/>
</dbReference>
<accession>A0A9P6LN66</accession>
<proteinExistence type="predicted"/>
<evidence type="ECO:0000256" key="1">
    <source>
        <dbReference type="SAM" id="MobiDB-lite"/>
    </source>
</evidence>
<evidence type="ECO:0000256" key="2">
    <source>
        <dbReference type="SAM" id="SignalP"/>
    </source>
</evidence>
<organism evidence="3 4">
    <name type="scientific">Colletotrichum karsti</name>
    <dbReference type="NCBI Taxonomy" id="1095194"/>
    <lineage>
        <taxon>Eukaryota</taxon>
        <taxon>Fungi</taxon>
        <taxon>Dikarya</taxon>
        <taxon>Ascomycota</taxon>
        <taxon>Pezizomycotina</taxon>
        <taxon>Sordariomycetes</taxon>
        <taxon>Hypocreomycetidae</taxon>
        <taxon>Glomerellales</taxon>
        <taxon>Glomerellaceae</taxon>
        <taxon>Colletotrichum</taxon>
        <taxon>Colletotrichum boninense species complex</taxon>
    </lineage>
</organism>
<reference evidence="3" key="2">
    <citation type="submission" date="2020-11" db="EMBL/GenBank/DDBJ databases">
        <title>Whole genome sequencing of Colletotrichum sp.</title>
        <authorList>
            <person name="Li H."/>
        </authorList>
    </citation>
    <scope>NUCLEOTIDE SEQUENCE</scope>
    <source>
        <strain evidence="3">CkLH20</strain>
    </source>
</reference>
<gene>
    <name evidence="3" type="ORF">CkaCkLH20_03796</name>
</gene>
<comment type="caution">
    <text evidence="3">The sequence shown here is derived from an EMBL/GenBank/DDBJ whole genome shotgun (WGS) entry which is preliminary data.</text>
</comment>
<dbReference type="OrthoDB" id="2331100at2759"/>
<dbReference type="EMBL" id="JAATWM020000009">
    <property type="protein sequence ID" value="KAF9878896.1"/>
    <property type="molecule type" value="Genomic_DNA"/>
</dbReference>
<sequence length="227" mass="22232">MHISAMVVSALAAVAQAVDVQVVSVASTNNTLKFFPDKINAAVGSMVQFQFRGGNHSVVQSTFDNPCIPIQNVNTSAKGVYSGYQPVAASAAAGQIPAFTIMVNSTTPMWLYCSQGKHCQNGMVMVINENTKANATRSLSNYAKAAKTVPQAQIPGGSGTGSGGGSASPTGGAGSGSGSGSGSGNGGGSNNGGGAGATPSSPPTAGAASLSAPGTLLLALGATFMLM</sequence>
<keyword evidence="2" id="KW-0732">Signal</keyword>
<dbReference type="RefSeq" id="XP_038748357.1">
    <property type="nucleotide sequence ID" value="XM_038886515.1"/>
</dbReference>
<feature type="region of interest" description="Disordered" evidence="1">
    <location>
        <begin position="151"/>
        <end position="210"/>
    </location>
</feature>